<dbReference type="AlphaFoldDB" id="A0A2J6NPL9"/>
<gene>
    <name evidence="1" type="ORF">CK797_00225</name>
</gene>
<evidence type="ECO:0000313" key="1">
    <source>
        <dbReference type="EMBL" id="PMB83264.1"/>
    </source>
</evidence>
<protein>
    <submittedName>
        <fullName evidence="1">Uncharacterized protein</fullName>
    </submittedName>
</protein>
<dbReference type="Proteomes" id="UP000239920">
    <property type="component" value="Unassembled WGS sequence"/>
</dbReference>
<reference evidence="1 2" key="1">
    <citation type="submission" date="2017-09" db="EMBL/GenBank/DDBJ databases">
        <title>Bacterial strain isolated from the female urinary microbiota.</title>
        <authorList>
            <person name="Thomas-White K."/>
            <person name="Kumar N."/>
            <person name="Forster S."/>
            <person name="Putonti C."/>
            <person name="Lawley T."/>
            <person name="Wolfe A.J."/>
        </authorList>
    </citation>
    <scope>NUCLEOTIDE SEQUENCE [LARGE SCALE GENOMIC DNA]</scope>
    <source>
        <strain evidence="1 2">UMB0683</strain>
    </source>
</reference>
<dbReference type="OrthoDB" id="2292826at2"/>
<dbReference type="EMBL" id="PNFV01000001">
    <property type="protein sequence ID" value="PMB83264.1"/>
    <property type="molecule type" value="Genomic_DNA"/>
</dbReference>
<proteinExistence type="predicted"/>
<comment type="caution">
    <text evidence="1">The sequence shown here is derived from an EMBL/GenBank/DDBJ whole genome shotgun (WGS) entry which is preliminary data.</text>
</comment>
<organism evidence="1 2">
    <name type="scientific">Limosilactobacillus pontis</name>
    <dbReference type="NCBI Taxonomy" id="35787"/>
    <lineage>
        <taxon>Bacteria</taxon>
        <taxon>Bacillati</taxon>
        <taxon>Bacillota</taxon>
        <taxon>Bacilli</taxon>
        <taxon>Lactobacillales</taxon>
        <taxon>Lactobacillaceae</taxon>
        <taxon>Limosilactobacillus</taxon>
    </lineage>
</organism>
<evidence type="ECO:0000313" key="2">
    <source>
        <dbReference type="Proteomes" id="UP000239920"/>
    </source>
</evidence>
<accession>A0A2J6NPL9</accession>
<sequence length="387" mass="43806">MKLKNFSKKWKWITGIIVAALAVMLFGRLHSNSETLFPPRHVSFVQQAHGTGTHVWYMTTGKDKDANVYYIVVLKDGRARTYRTYDDDTTLGKIAKMSNRQVLRYAKQQDKKYFDVSTKEVALARRGVHDGFNTDFKPAMSAPSYYVLINDDNKVVGTAIDTGEKGHNDRPYQVIFNTAGKMTSSARGTTQLPGNIRENYTPIVRENDNDQKHNTTILNRMDTGLQEHIRQVSYTAPEPIKVKNTSQTDASGNHIVSQTATIQYTSSVDVDQVQDNFLQMAEKDPSIMKRFAQWATLKQKAHDPKQMATAQTAVNTGTDRMFSPHFCNDLTKEVFISNEQEKDTLSLEMPVAFDVYDSHFIGYERANDNGYLVTKAQSKKQTAVFAK</sequence>
<name>A0A2J6NPL9_9LACO</name>
<dbReference type="RefSeq" id="WP_104687824.1">
    <property type="nucleotide sequence ID" value="NZ_JBKTHY010000004.1"/>
</dbReference>